<dbReference type="PANTHER" id="PTHR37299">
    <property type="entry name" value="TRANSCRIPTIONAL REGULATOR-RELATED"/>
    <property type="match status" value="1"/>
</dbReference>
<protein>
    <submittedName>
        <fullName evidence="2">LytTR family DNA-binding domain-containing protein</fullName>
    </submittedName>
</protein>
<accession>A0ABW8TUH9</accession>
<evidence type="ECO:0000313" key="3">
    <source>
        <dbReference type="Proteomes" id="UP001623661"/>
    </source>
</evidence>
<dbReference type="PROSITE" id="PS50930">
    <property type="entry name" value="HTH_LYTTR"/>
    <property type="match status" value="1"/>
</dbReference>
<name>A0ABW8TUH9_9CLOT</name>
<dbReference type="Proteomes" id="UP001623661">
    <property type="component" value="Unassembled WGS sequence"/>
</dbReference>
<feature type="domain" description="HTH LytTR-type" evidence="1">
    <location>
        <begin position="39"/>
        <end position="143"/>
    </location>
</feature>
<gene>
    <name evidence="2" type="ORF">ACJDUH_11860</name>
</gene>
<dbReference type="SMART" id="SM00850">
    <property type="entry name" value="LytTR"/>
    <property type="match status" value="1"/>
</dbReference>
<evidence type="ECO:0000313" key="2">
    <source>
        <dbReference type="EMBL" id="MFL0268788.1"/>
    </source>
</evidence>
<evidence type="ECO:0000259" key="1">
    <source>
        <dbReference type="PROSITE" id="PS50930"/>
    </source>
</evidence>
<organism evidence="2 3">
    <name type="scientific">Candidatus Clostridium radicumherbarum</name>
    <dbReference type="NCBI Taxonomy" id="3381662"/>
    <lineage>
        <taxon>Bacteria</taxon>
        <taxon>Bacillati</taxon>
        <taxon>Bacillota</taxon>
        <taxon>Clostridia</taxon>
        <taxon>Eubacteriales</taxon>
        <taxon>Clostridiaceae</taxon>
        <taxon>Clostridium</taxon>
    </lineage>
</organism>
<sequence length="143" mass="16241">MKILINEGFPETEIVINCNSANEEILKMVSILRSFDNKLTGLKDGKTYIIDSSDVFYFESVDKQSFIYTANDVYEAALKLYEIEERLSGAGFFRNSKSQVINISKVLSLRPDFGGRIEVTLQNGENIIVSRQYAKNLKERLGL</sequence>
<dbReference type="RefSeq" id="WP_406765411.1">
    <property type="nucleotide sequence ID" value="NZ_JBJHZY010000002.1"/>
</dbReference>
<reference evidence="2 3" key="1">
    <citation type="submission" date="2024-11" db="EMBL/GenBank/DDBJ databases">
        <authorList>
            <person name="Heng Y.C."/>
            <person name="Lim A.C.H."/>
            <person name="Lee J.K.Y."/>
            <person name="Kittelmann S."/>
        </authorList>
    </citation>
    <scope>NUCLEOTIDE SEQUENCE [LARGE SCALE GENOMIC DNA]</scope>
    <source>
        <strain evidence="2 3">WILCCON 0202</strain>
    </source>
</reference>
<dbReference type="Gene3D" id="2.40.50.1020">
    <property type="entry name" value="LytTr DNA-binding domain"/>
    <property type="match status" value="1"/>
</dbReference>
<keyword evidence="2" id="KW-0238">DNA-binding</keyword>
<proteinExistence type="predicted"/>
<dbReference type="InterPro" id="IPR007492">
    <property type="entry name" value="LytTR_DNA-bd_dom"/>
</dbReference>
<dbReference type="GO" id="GO:0003677">
    <property type="term" value="F:DNA binding"/>
    <property type="evidence" value="ECO:0007669"/>
    <property type="project" value="UniProtKB-KW"/>
</dbReference>
<dbReference type="PANTHER" id="PTHR37299:SF4">
    <property type="entry name" value="TRANSCRIPTIONAL REGULATOR"/>
    <property type="match status" value="1"/>
</dbReference>
<dbReference type="InterPro" id="IPR046947">
    <property type="entry name" value="LytR-like"/>
</dbReference>
<dbReference type="EMBL" id="JBJHZY010000002">
    <property type="protein sequence ID" value="MFL0268788.1"/>
    <property type="molecule type" value="Genomic_DNA"/>
</dbReference>
<comment type="caution">
    <text evidence="2">The sequence shown here is derived from an EMBL/GenBank/DDBJ whole genome shotgun (WGS) entry which is preliminary data.</text>
</comment>
<dbReference type="Pfam" id="PF04397">
    <property type="entry name" value="LytTR"/>
    <property type="match status" value="1"/>
</dbReference>
<keyword evidence="3" id="KW-1185">Reference proteome</keyword>